<dbReference type="InterPro" id="IPR019554">
    <property type="entry name" value="Soluble_ligand-bd"/>
</dbReference>
<dbReference type="Pfam" id="PF10531">
    <property type="entry name" value="SLBB"/>
    <property type="match status" value="1"/>
</dbReference>
<name>A0ABS2GCB3_9FIRM</name>
<sequence>MTETARSGASSGALPKEGTEKKEMGTVDSKDSSKAMPIHSKAKQQGILVYVTGAVESPGLYKLPGVPHVGDAIKACGGLLPYAAADTLNLAEQIPDGTHIHVPFSFTGNPEVLLRKQKININTADDKELQTLNGVGPAIAKRIIEYRTEHGNFGSIEDIKKVKGIGNGLFNKCKAKITV</sequence>
<feature type="region of interest" description="Disordered" evidence="1">
    <location>
        <begin position="1"/>
        <end position="38"/>
    </location>
</feature>
<dbReference type="InterPro" id="IPR003583">
    <property type="entry name" value="Hlx-hairpin-Hlx_DNA-bd_motif"/>
</dbReference>
<dbReference type="PANTHER" id="PTHR21180">
    <property type="entry name" value="ENDONUCLEASE/EXONUCLEASE/PHOSPHATASE FAMILY DOMAIN-CONTAINING PROTEIN 1"/>
    <property type="match status" value="1"/>
</dbReference>
<dbReference type="Proteomes" id="UP000707138">
    <property type="component" value="Unassembled WGS sequence"/>
</dbReference>
<accession>A0ABS2GCB3</accession>
<dbReference type="InterPro" id="IPR004509">
    <property type="entry name" value="Competence_ComEA_HhH"/>
</dbReference>
<protein>
    <submittedName>
        <fullName evidence="3">ComEA family DNA-binding protein</fullName>
    </submittedName>
</protein>
<dbReference type="SUPFAM" id="SSF47781">
    <property type="entry name" value="RuvA domain 2-like"/>
    <property type="match status" value="1"/>
</dbReference>
<dbReference type="NCBIfam" id="TIGR00426">
    <property type="entry name" value="competence protein ComEA helix-hairpin-helix repeat region"/>
    <property type="match status" value="1"/>
</dbReference>
<comment type="caution">
    <text evidence="3">The sequence shown here is derived from an EMBL/GenBank/DDBJ whole genome shotgun (WGS) entry which is preliminary data.</text>
</comment>
<dbReference type="EMBL" id="JACJLA010000001">
    <property type="protein sequence ID" value="MBM6911789.1"/>
    <property type="molecule type" value="Genomic_DNA"/>
</dbReference>
<dbReference type="Pfam" id="PF12836">
    <property type="entry name" value="HHH_3"/>
    <property type="match status" value="1"/>
</dbReference>
<dbReference type="InterPro" id="IPR051675">
    <property type="entry name" value="Endo/Exo/Phosphatase_dom_1"/>
</dbReference>
<keyword evidence="3" id="KW-0238">DNA-binding</keyword>
<dbReference type="SMART" id="SM00278">
    <property type="entry name" value="HhH1"/>
    <property type="match status" value="2"/>
</dbReference>
<evidence type="ECO:0000313" key="3">
    <source>
        <dbReference type="EMBL" id="MBM6911789.1"/>
    </source>
</evidence>
<dbReference type="GO" id="GO:0003677">
    <property type="term" value="F:DNA binding"/>
    <property type="evidence" value="ECO:0007669"/>
    <property type="project" value="UniProtKB-KW"/>
</dbReference>
<dbReference type="Gene3D" id="1.10.150.310">
    <property type="entry name" value="Tex RuvX-like domain-like"/>
    <property type="match status" value="1"/>
</dbReference>
<reference evidence="3 4" key="1">
    <citation type="journal article" date="2021" name="Sci. Rep.">
        <title>The distribution of antibiotic resistance genes in chicken gut microbiota commensals.</title>
        <authorList>
            <person name="Juricova H."/>
            <person name="Matiasovicova J."/>
            <person name="Kubasova T."/>
            <person name="Cejkova D."/>
            <person name="Rychlik I."/>
        </authorList>
    </citation>
    <scope>NUCLEOTIDE SEQUENCE [LARGE SCALE GENOMIC DNA]</scope>
    <source>
        <strain evidence="3 4">An537</strain>
    </source>
</reference>
<proteinExistence type="predicted"/>
<dbReference type="Gene3D" id="3.10.560.10">
    <property type="entry name" value="Outer membrane lipoprotein wza domain like"/>
    <property type="match status" value="1"/>
</dbReference>
<feature type="compositionally biased region" description="Polar residues" evidence="1">
    <location>
        <begin position="1"/>
        <end position="10"/>
    </location>
</feature>
<dbReference type="InterPro" id="IPR010994">
    <property type="entry name" value="RuvA_2-like"/>
</dbReference>
<keyword evidence="4" id="KW-1185">Reference proteome</keyword>
<feature type="domain" description="Helix-hairpin-helix DNA-binding motif class 1" evidence="2">
    <location>
        <begin position="127"/>
        <end position="146"/>
    </location>
</feature>
<gene>
    <name evidence="3" type="ORF">H6A01_00425</name>
</gene>
<evidence type="ECO:0000313" key="4">
    <source>
        <dbReference type="Proteomes" id="UP000707138"/>
    </source>
</evidence>
<organism evidence="3 4">
    <name type="scientific">Veillonella magna</name>
    <dbReference type="NCBI Taxonomy" id="464322"/>
    <lineage>
        <taxon>Bacteria</taxon>
        <taxon>Bacillati</taxon>
        <taxon>Bacillota</taxon>
        <taxon>Negativicutes</taxon>
        <taxon>Veillonellales</taxon>
        <taxon>Veillonellaceae</taxon>
        <taxon>Veillonella</taxon>
    </lineage>
</organism>
<dbReference type="PANTHER" id="PTHR21180:SF32">
    <property type="entry name" value="ENDONUCLEASE_EXONUCLEASE_PHOSPHATASE FAMILY DOMAIN-CONTAINING PROTEIN 1"/>
    <property type="match status" value="1"/>
</dbReference>
<evidence type="ECO:0000259" key="2">
    <source>
        <dbReference type="SMART" id="SM00278"/>
    </source>
</evidence>
<evidence type="ECO:0000256" key="1">
    <source>
        <dbReference type="SAM" id="MobiDB-lite"/>
    </source>
</evidence>
<feature type="domain" description="Helix-hairpin-helix DNA-binding motif class 1" evidence="2">
    <location>
        <begin position="157"/>
        <end position="176"/>
    </location>
</feature>
<feature type="compositionally biased region" description="Basic and acidic residues" evidence="1">
    <location>
        <begin position="17"/>
        <end position="33"/>
    </location>
</feature>